<accession>A0A0G2I7A7</accession>
<protein>
    <submittedName>
        <fullName evidence="1">Uncharacterized protein</fullName>
    </submittedName>
</protein>
<organism evidence="1 2">
    <name type="scientific">Diaporthe ampelina</name>
    <dbReference type="NCBI Taxonomy" id="1214573"/>
    <lineage>
        <taxon>Eukaryota</taxon>
        <taxon>Fungi</taxon>
        <taxon>Dikarya</taxon>
        <taxon>Ascomycota</taxon>
        <taxon>Pezizomycotina</taxon>
        <taxon>Sordariomycetes</taxon>
        <taxon>Sordariomycetidae</taxon>
        <taxon>Diaporthales</taxon>
        <taxon>Diaporthaceae</taxon>
        <taxon>Diaporthe</taxon>
    </lineage>
</organism>
<dbReference type="AlphaFoldDB" id="A0A0G2I7A7"/>
<comment type="caution">
    <text evidence="1">The sequence shown here is derived from an EMBL/GenBank/DDBJ whole genome shotgun (WGS) entry which is preliminary data.</text>
</comment>
<reference evidence="1 2" key="1">
    <citation type="submission" date="2015-05" db="EMBL/GenBank/DDBJ databases">
        <title>Distinctive expansion of gene families associated with plant cell wall degradation and secondary metabolism in the genomes of grapevine trunk pathogens.</title>
        <authorList>
            <person name="Lawrence D.P."/>
            <person name="Travadon R."/>
            <person name="Rolshausen P.E."/>
            <person name="Baumgartner K."/>
        </authorList>
    </citation>
    <scope>NUCLEOTIDE SEQUENCE [LARGE SCALE GENOMIC DNA]</scope>
    <source>
        <strain evidence="1">DA912</strain>
    </source>
</reference>
<gene>
    <name evidence="1" type="ORF">UCDDA912_g04323</name>
</gene>
<dbReference type="EMBL" id="LCUC01000147">
    <property type="protein sequence ID" value="KKY35715.1"/>
    <property type="molecule type" value="Genomic_DNA"/>
</dbReference>
<sequence>MHIAIRTASRLPRPWIGQASTTAQLTAVRHSSNITPDEFVKQSVGTQHGRLNQNDGTKNPSSLVIKKVQAKDLPWRTAMEKRVAPRSLKIPPIKGVELAPSSLVRSHKIRDTRYTKPWKLPAKTWQEKPLKVFSRPSALNLHRLPLAATIKDILLSIDNAVQEQKADKRSIHVSEIVIIPRSDSSEGVDAAVKFLHPSGARILRDLAAEGKLKVQGVVPEVSLSHFQDPSEIPQPSEDVGDVEIAQLSEQDRAEYFTAPELRKIARRTSLIYN</sequence>
<dbReference type="Proteomes" id="UP000034680">
    <property type="component" value="Unassembled WGS sequence"/>
</dbReference>
<reference evidence="1 2" key="2">
    <citation type="submission" date="2015-05" db="EMBL/GenBank/DDBJ databases">
        <authorList>
            <person name="Morales-Cruz A."/>
            <person name="Amrine K.C."/>
            <person name="Cantu D."/>
        </authorList>
    </citation>
    <scope>NUCLEOTIDE SEQUENCE [LARGE SCALE GENOMIC DNA]</scope>
    <source>
        <strain evidence="1">DA912</strain>
    </source>
</reference>
<name>A0A0G2I7A7_9PEZI</name>
<evidence type="ECO:0000313" key="2">
    <source>
        <dbReference type="Proteomes" id="UP000034680"/>
    </source>
</evidence>
<dbReference type="OrthoDB" id="5235297at2759"/>
<proteinExistence type="predicted"/>
<keyword evidence="2" id="KW-1185">Reference proteome</keyword>
<evidence type="ECO:0000313" key="1">
    <source>
        <dbReference type="EMBL" id="KKY35715.1"/>
    </source>
</evidence>